<accession>A0A1B7LG29</accession>
<dbReference type="Proteomes" id="UP000078532">
    <property type="component" value="Unassembled WGS sequence"/>
</dbReference>
<dbReference type="STRING" id="1838280.A6M21_08040"/>
<reference evidence="2 3" key="1">
    <citation type="submission" date="2016-04" db="EMBL/GenBank/DDBJ databases">
        <authorList>
            <person name="Evans L.H."/>
            <person name="Alamgir A."/>
            <person name="Owens N."/>
            <person name="Weber N.D."/>
            <person name="Virtaneva K."/>
            <person name="Barbian K."/>
            <person name="Babar A."/>
            <person name="Rosenke K."/>
        </authorList>
    </citation>
    <scope>NUCLEOTIDE SEQUENCE [LARGE SCALE GENOMIC DNA]</scope>
    <source>
        <strain evidence="2 3">LMa1</strain>
    </source>
</reference>
<dbReference type="EMBL" id="LYVF01000106">
    <property type="protein sequence ID" value="OAT83624.1"/>
    <property type="molecule type" value="Genomic_DNA"/>
</dbReference>
<feature type="compositionally biased region" description="Basic and acidic residues" evidence="1">
    <location>
        <begin position="19"/>
        <end position="35"/>
    </location>
</feature>
<evidence type="ECO:0000313" key="2">
    <source>
        <dbReference type="EMBL" id="OAT83624.1"/>
    </source>
</evidence>
<organism evidence="2 3">
    <name type="scientific">Desulfotomaculum copahuensis</name>
    <dbReference type="NCBI Taxonomy" id="1838280"/>
    <lineage>
        <taxon>Bacteria</taxon>
        <taxon>Bacillati</taxon>
        <taxon>Bacillota</taxon>
        <taxon>Clostridia</taxon>
        <taxon>Eubacteriales</taxon>
        <taxon>Desulfotomaculaceae</taxon>
        <taxon>Desulfotomaculum</taxon>
    </lineage>
</organism>
<proteinExistence type="predicted"/>
<sequence>MKELFLVVIPFKYENRRMERNGNTTGHHDTIKGIEKLNPGKKQNKDYISLSQTLFIKESGILNRSIIYVVVSEPVSVIMSVPKM</sequence>
<gene>
    <name evidence="2" type="ORF">A6M21_08040</name>
</gene>
<evidence type="ECO:0000313" key="3">
    <source>
        <dbReference type="Proteomes" id="UP000078532"/>
    </source>
</evidence>
<name>A0A1B7LG29_9FIRM</name>
<dbReference type="AlphaFoldDB" id="A0A1B7LG29"/>
<protein>
    <submittedName>
        <fullName evidence="2">Uncharacterized protein</fullName>
    </submittedName>
</protein>
<evidence type="ECO:0000256" key="1">
    <source>
        <dbReference type="SAM" id="MobiDB-lite"/>
    </source>
</evidence>
<comment type="caution">
    <text evidence="2">The sequence shown here is derived from an EMBL/GenBank/DDBJ whole genome shotgun (WGS) entry which is preliminary data.</text>
</comment>
<keyword evidence="3" id="KW-1185">Reference proteome</keyword>
<feature type="region of interest" description="Disordered" evidence="1">
    <location>
        <begin position="19"/>
        <end position="42"/>
    </location>
</feature>